<organism evidence="1 2">
    <name type="scientific">Brachionus plicatilis</name>
    <name type="common">Marine rotifer</name>
    <name type="synonym">Brachionus muelleri</name>
    <dbReference type="NCBI Taxonomy" id="10195"/>
    <lineage>
        <taxon>Eukaryota</taxon>
        <taxon>Metazoa</taxon>
        <taxon>Spiralia</taxon>
        <taxon>Gnathifera</taxon>
        <taxon>Rotifera</taxon>
        <taxon>Eurotatoria</taxon>
        <taxon>Monogononta</taxon>
        <taxon>Pseudotrocha</taxon>
        <taxon>Ploima</taxon>
        <taxon>Brachionidae</taxon>
        <taxon>Brachionus</taxon>
    </lineage>
</organism>
<dbReference type="Proteomes" id="UP000276133">
    <property type="component" value="Unassembled WGS sequence"/>
</dbReference>
<dbReference type="AlphaFoldDB" id="A0A3M7R3N6"/>
<gene>
    <name evidence="1" type="ORF">BpHYR1_038555</name>
</gene>
<reference evidence="1 2" key="1">
    <citation type="journal article" date="2018" name="Sci. Rep.">
        <title>Genomic signatures of local adaptation to the degree of environmental predictability in rotifers.</title>
        <authorList>
            <person name="Franch-Gras L."/>
            <person name="Hahn C."/>
            <person name="Garcia-Roger E.M."/>
            <person name="Carmona M.J."/>
            <person name="Serra M."/>
            <person name="Gomez A."/>
        </authorList>
    </citation>
    <scope>NUCLEOTIDE SEQUENCE [LARGE SCALE GENOMIC DNA]</scope>
    <source>
        <strain evidence="1">HYR1</strain>
    </source>
</reference>
<accession>A0A3M7R3N6</accession>
<proteinExistence type="predicted"/>
<name>A0A3M7R3N6_BRAPC</name>
<dbReference type="EMBL" id="REGN01004365">
    <property type="protein sequence ID" value="RNA17845.1"/>
    <property type="molecule type" value="Genomic_DNA"/>
</dbReference>
<evidence type="ECO:0000313" key="1">
    <source>
        <dbReference type="EMBL" id="RNA17845.1"/>
    </source>
</evidence>
<sequence length="83" mass="9708">MLLNKTNVKWIKLQIYQSVLPRSPAFQCFTLNHRTGCNKMLAYLNLELHLKSILSLNSNSRNSKLKCYFNSTFLTQNSKELKK</sequence>
<comment type="caution">
    <text evidence="1">The sequence shown here is derived from an EMBL/GenBank/DDBJ whole genome shotgun (WGS) entry which is preliminary data.</text>
</comment>
<protein>
    <submittedName>
        <fullName evidence="1">Uncharacterized protein</fullName>
    </submittedName>
</protein>
<evidence type="ECO:0000313" key="2">
    <source>
        <dbReference type="Proteomes" id="UP000276133"/>
    </source>
</evidence>
<keyword evidence="2" id="KW-1185">Reference proteome</keyword>